<protein>
    <submittedName>
        <fullName evidence="2">Multiple sugar transport system substrate-binding protein</fullName>
    </submittedName>
</protein>
<dbReference type="EMBL" id="FOFU01000002">
    <property type="protein sequence ID" value="SEP98397.1"/>
    <property type="molecule type" value="Genomic_DNA"/>
</dbReference>
<keyword evidence="2" id="KW-0813">Transport</keyword>
<reference evidence="2 3" key="1">
    <citation type="submission" date="2016-10" db="EMBL/GenBank/DDBJ databases">
        <authorList>
            <person name="de Groot N.N."/>
        </authorList>
    </citation>
    <scope>NUCLEOTIDE SEQUENCE [LARGE SCALE GENOMIC DNA]</scope>
    <source>
        <strain evidence="2 3">B25</strain>
    </source>
</reference>
<dbReference type="OrthoDB" id="9768177at2"/>
<feature type="chain" id="PRO_5010271221" evidence="1">
    <location>
        <begin position="18"/>
        <end position="569"/>
    </location>
</feature>
<evidence type="ECO:0000313" key="2">
    <source>
        <dbReference type="EMBL" id="SEP98397.1"/>
    </source>
</evidence>
<dbReference type="Proteomes" id="UP000182360">
    <property type="component" value="Unassembled WGS sequence"/>
</dbReference>
<keyword evidence="2" id="KW-0762">Sugar transport</keyword>
<dbReference type="Gene3D" id="3.40.190.10">
    <property type="entry name" value="Periplasmic binding protein-like II"/>
    <property type="match status" value="2"/>
</dbReference>
<keyword evidence="1" id="KW-0732">Signal</keyword>
<name>A0A1H9CBM5_9SPIR</name>
<proteinExistence type="predicted"/>
<dbReference type="PROSITE" id="PS51257">
    <property type="entry name" value="PROKAR_LIPOPROTEIN"/>
    <property type="match status" value="1"/>
</dbReference>
<feature type="signal peptide" evidence="1">
    <location>
        <begin position="1"/>
        <end position="17"/>
    </location>
</feature>
<organism evidence="2 3">
    <name type="scientific">Treponema bryantii</name>
    <dbReference type="NCBI Taxonomy" id="163"/>
    <lineage>
        <taxon>Bacteria</taxon>
        <taxon>Pseudomonadati</taxon>
        <taxon>Spirochaetota</taxon>
        <taxon>Spirochaetia</taxon>
        <taxon>Spirochaetales</taxon>
        <taxon>Treponemataceae</taxon>
        <taxon>Treponema</taxon>
    </lineage>
</organism>
<keyword evidence="3" id="KW-1185">Reference proteome</keyword>
<sequence>MKKGKIFSALTVMAVSAALLCSCGNGKKVSKAGDDNAPMTFEIYDVAANYQGMQSGWFAKVVKDKFNIELNIIAPQVAGDSIYQLRASSGNLGDIVLLEATQFNDCLEAGLIKDITAELKASPNLMKFEDQISTFNKGLPGNSAGKFYGIPTEMTDTSPTTVSQERIYSLPQLKWDLYNKIGAPEINNLDDLLKAFVEIRKIHPTNANGDPAYPLSLWPDWDGGDGMIGIANVVQLNTWYGEKIKGSAILKEDGKTFYPLTEKSGTYYKMLKFLNDAYKLKVVDPDSGTQDWNSVCAKISNGQVDFIWYTWEIGFWNTNERYKDGSAFCFIPVKDQKYYADSDSYYGSGRVFGVGSKVDPAKYKRIMEFLDWYASPESLIIQHAGLEGFNYKVGSDGKYIQMNDNALMDNLPVPAEFGGGGYSDGFNAINQWIASSMCTNPKTGELYNNQYWKSYKEMNMTQMRKDWEKKYNAANATDYMVKNNALVVSPSVSVSLPSDSADISVIRNSVNHSVCDASWRMIFAADDKAFDKMWDDMVSEVKGFGFDELYKFDVDKHTIEVNAKLAAMR</sequence>
<evidence type="ECO:0000313" key="3">
    <source>
        <dbReference type="Proteomes" id="UP000182360"/>
    </source>
</evidence>
<accession>A0A1H9CBM5</accession>
<dbReference type="SUPFAM" id="SSF53850">
    <property type="entry name" value="Periplasmic binding protein-like II"/>
    <property type="match status" value="1"/>
</dbReference>
<evidence type="ECO:0000256" key="1">
    <source>
        <dbReference type="SAM" id="SignalP"/>
    </source>
</evidence>
<gene>
    <name evidence="2" type="ORF">SAMN04487977_102112</name>
</gene>
<dbReference type="AlphaFoldDB" id="A0A1H9CBM5"/>
<dbReference type="RefSeq" id="WP_074641108.1">
    <property type="nucleotide sequence ID" value="NZ_FOFU01000002.1"/>
</dbReference>